<protein>
    <submittedName>
        <fullName evidence="1">Uncharacterized protein</fullName>
    </submittedName>
</protein>
<sequence>MPIPSLIKGTVLLYNCLLSTKKFLNTMTKCFLIKSLEKMYDFIIRDRVEAKLNR</sequence>
<evidence type="ECO:0000313" key="1">
    <source>
        <dbReference type="EMBL" id="NFJ07139.1"/>
    </source>
</evidence>
<dbReference type="Proteomes" id="UP000480039">
    <property type="component" value="Unassembled WGS sequence"/>
</dbReference>
<comment type="caution">
    <text evidence="1">The sequence shown here is derived from an EMBL/GenBank/DDBJ whole genome shotgun (WGS) entry which is preliminary data.</text>
</comment>
<accession>A0A846IZD6</accession>
<reference evidence="1 2" key="1">
    <citation type="submission" date="2019-04" db="EMBL/GenBank/DDBJ databases">
        <title>Genome sequencing of Clostridium botulinum Groups I-IV and Clostridium butyricum.</title>
        <authorList>
            <person name="Brunt J."/>
            <person name="Van Vliet A.H.M."/>
            <person name="Stringer S.C."/>
            <person name="Carter A.T."/>
            <person name="Peck M.W."/>
        </authorList>
    </citation>
    <scope>NUCLEOTIDE SEQUENCE [LARGE SCALE GENOMIC DNA]</scope>
    <source>
        <strain evidence="1 2">Colworth BL30</strain>
    </source>
</reference>
<name>A0A846IZD6_CLOBO</name>
<proteinExistence type="predicted"/>
<gene>
    <name evidence="1" type="ORF">FC871_01215</name>
</gene>
<evidence type="ECO:0000313" key="2">
    <source>
        <dbReference type="Proteomes" id="UP000480039"/>
    </source>
</evidence>
<dbReference type="AlphaFoldDB" id="A0A846IZD6"/>
<organism evidence="1 2">
    <name type="scientific">Clostridium botulinum</name>
    <dbReference type="NCBI Taxonomy" id="1491"/>
    <lineage>
        <taxon>Bacteria</taxon>
        <taxon>Bacillati</taxon>
        <taxon>Bacillota</taxon>
        <taxon>Clostridia</taxon>
        <taxon>Eubacteriales</taxon>
        <taxon>Clostridiaceae</taxon>
        <taxon>Clostridium</taxon>
    </lineage>
</organism>
<dbReference type="EMBL" id="SWQE01000001">
    <property type="protein sequence ID" value="NFJ07139.1"/>
    <property type="molecule type" value="Genomic_DNA"/>
</dbReference>